<dbReference type="AlphaFoldDB" id="A0A6V8K715"/>
<keyword evidence="3" id="KW-1185">Reference proteome</keyword>
<feature type="compositionally biased region" description="Low complexity" evidence="1">
    <location>
        <begin position="20"/>
        <end position="52"/>
    </location>
</feature>
<sequence>MGVADGIEYAGVSRSGGAGSRSSGVVPESPDAPGVPDEAPDGPGAPDAPAAADSRHGTSNADHGESVCGGLFGWRRSRGGPGMGAFTGTGNPGDDPAAGGTDPDAGGADPDAGGVEAGAGVPMAVAGGAEVGTGVP</sequence>
<feature type="compositionally biased region" description="Low complexity" evidence="1">
    <location>
        <begin position="92"/>
        <end position="119"/>
    </location>
</feature>
<evidence type="ECO:0000256" key="1">
    <source>
        <dbReference type="SAM" id="MobiDB-lite"/>
    </source>
</evidence>
<organism evidence="2 3">
    <name type="scientific">Phytohabitans houttuyneae</name>
    <dbReference type="NCBI Taxonomy" id="1076126"/>
    <lineage>
        <taxon>Bacteria</taxon>
        <taxon>Bacillati</taxon>
        <taxon>Actinomycetota</taxon>
        <taxon>Actinomycetes</taxon>
        <taxon>Micromonosporales</taxon>
        <taxon>Micromonosporaceae</taxon>
    </lineage>
</organism>
<protein>
    <submittedName>
        <fullName evidence="2">Uncharacterized protein</fullName>
    </submittedName>
</protein>
<reference evidence="2 3" key="2">
    <citation type="submission" date="2020-03" db="EMBL/GenBank/DDBJ databases">
        <authorList>
            <person name="Ichikawa N."/>
            <person name="Kimura A."/>
            <person name="Kitahashi Y."/>
            <person name="Uohara A."/>
        </authorList>
    </citation>
    <scope>NUCLEOTIDE SEQUENCE [LARGE SCALE GENOMIC DNA]</scope>
    <source>
        <strain evidence="2 3">NBRC 108639</strain>
    </source>
</reference>
<dbReference type="Proteomes" id="UP000482800">
    <property type="component" value="Unassembled WGS sequence"/>
</dbReference>
<evidence type="ECO:0000313" key="3">
    <source>
        <dbReference type="Proteomes" id="UP000482800"/>
    </source>
</evidence>
<comment type="caution">
    <text evidence="2">The sequence shown here is derived from an EMBL/GenBank/DDBJ whole genome shotgun (WGS) entry which is preliminary data.</text>
</comment>
<evidence type="ECO:0000313" key="2">
    <source>
        <dbReference type="EMBL" id="GFJ79310.1"/>
    </source>
</evidence>
<gene>
    <name evidence="2" type="ORF">Phou_034900</name>
</gene>
<proteinExistence type="predicted"/>
<accession>A0A6V8K715</accession>
<feature type="compositionally biased region" description="Gly residues" evidence="1">
    <location>
        <begin position="79"/>
        <end position="91"/>
    </location>
</feature>
<feature type="region of interest" description="Disordered" evidence="1">
    <location>
        <begin position="1"/>
        <end position="119"/>
    </location>
</feature>
<reference evidence="2 3" key="1">
    <citation type="submission" date="2020-03" db="EMBL/GenBank/DDBJ databases">
        <title>Whole genome shotgun sequence of Phytohabitans houttuyneae NBRC 108639.</title>
        <authorList>
            <person name="Komaki H."/>
            <person name="Tamura T."/>
        </authorList>
    </citation>
    <scope>NUCLEOTIDE SEQUENCE [LARGE SCALE GENOMIC DNA]</scope>
    <source>
        <strain evidence="2 3">NBRC 108639</strain>
    </source>
</reference>
<name>A0A6V8K715_9ACTN</name>
<dbReference type="EMBL" id="BLPF01000001">
    <property type="protein sequence ID" value="GFJ79310.1"/>
    <property type="molecule type" value="Genomic_DNA"/>
</dbReference>